<reference evidence="4 5" key="1">
    <citation type="journal article" date="2016" name="Nat. Commun.">
        <title>Local admixture of amplified and diversified secreted pathogenesis determinants shapes mosaic Toxoplasma gondii genomes.</title>
        <authorList>
            <person name="Lorenzi H."/>
            <person name="Khan A."/>
            <person name="Behnke M.S."/>
            <person name="Namasivayam S."/>
            <person name="Swapna L.S."/>
            <person name="Hadjithomas M."/>
            <person name="Karamycheva S."/>
            <person name="Pinney D."/>
            <person name="Brunk B.P."/>
            <person name="Ajioka J.W."/>
            <person name="Ajzenberg D."/>
            <person name="Boothroyd J.C."/>
            <person name="Boyle J.P."/>
            <person name="Darde M.L."/>
            <person name="Diaz-Miranda M.A."/>
            <person name="Dubey J.P."/>
            <person name="Fritz H.M."/>
            <person name="Gennari S.M."/>
            <person name="Gregory B.D."/>
            <person name="Kim K."/>
            <person name="Saeij J.P."/>
            <person name="Su C."/>
            <person name="White M.W."/>
            <person name="Zhu X.Q."/>
            <person name="Howe D.K."/>
            <person name="Rosenthal B.M."/>
            <person name="Grigg M.E."/>
            <person name="Parkinson J."/>
            <person name="Liu L."/>
            <person name="Kissinger J.C."/>
            <person name="Roos D.S."/>
            <person name="Sibley L.D."/>
        </authorList>
    </citation>
    <scope>NUCLEOTIDE SEQUENCE [LARGE SCALE GENOMIC DNA]</scope>
    <source>
        <strain evidence="4 5">ARI</strain>
    </source>
</reference>
<proteinExistence type="inferred from homology"/>
<protein>
    <submittedName>
        <fullName evidence="4">SKIP/SNW domain-containing protein</fullName>
    </submittedName>
</protein>
<dbReference type="Pfam" id="PF02731">
    <property type="entry name" value="SKIP_SNW"/>
    <property type="match status" value="1"/>
</dbReference>
<dbReference type="GO" id="GO:0000398">
    <property type="term" value="P:mRNA splicing, via spliceosome"/>
    <property type="evidence" value="ECO:0007669"/>
    <property type="project" value="InterPro"/>
</dbReference>
<dbReference type="EMBL" id="AGQS02003844">
    <property type="protein sequence ID" value="KYF46292.1"/>
    <property type="molecule type" value="Genomic_DNA"/>
</dbReference>
<dbReference type="Proteomes" id="UP000074247">
    <property type="component" value="Unassembled WGS sequence"/>
</dbReference>
<dbReference type="InterPro" id="IPR017862">
    <property type="entry name" value="SKI-int_prot_SKIP"/>
</dbReference>
<comment type="similarity">
    <text evidence="1">Belongs to the SNW family.</text>
</comment>
<evidence type="ECO:0000313" key="5">
    <source>
        <dbReference type="Proteomes" id="UP000074247"/>
    </source>
</evidence>
<feature type="region of interest" description="Disordered" evidence="2">
    <location>
        <begin position="27"/>
        <end position="63"/>
    </location>
</feature>
<sequence length="328" mass="37349">EDFFVVIQGTGHNSGCAQRVLRVEDMQQDPLNPPKFRHKRAPAAAGSPPPPVMHSPPRKLTQQDQAEWKIPPSISNWKNQKGYTIPLDKRLQADGRNLQDVSINDKFASLSEALYIAERQAREEIRLRNEIKKQKKIKEEEMREQQLRLLAAQARAERSNLLQQRKEGQEEDEEARKKREAVARERQREIEREMRLERNKRGRNDEDRDVSERVALGLPPTKKAAAGEGVFDTRLFNQSAGVDSGFDGGNDEAYNLYDQPLFANRSNNAAIYQFSRERLINSVGHTGDVPSFAGADRSTFTRTAPVEFEKDVSDPFGLDNLLSEAKKK</sequence>
<evidence type="ECO:0000256" key="2">
    <source>
        <dbReference type="SAM" id="MobiDB-lite"/>
    </source>
</evidence>
<comment type="caution">
    <text evidence="4">The sequence shown here is derived from an EMBL/GenBank/DDBJ whole genome shotgun (WGS) entry which is preliminary data.</text>
</comment>
<dbReference type="PANTHER" id="PTHR12096">
    <property type="entry name" value="NUCLEAR PROTEIN SKIP-RELATED"/>
    <property type="match status" value="1"/>
</dbReference>
<organism evidence="4 5">
    <name type="scientific">Toxoplasma gondii ARI</name>
    <dbReference type="NCBI Taxonomy" id="1074872"/>
    <lineage>
        <taxon>Eukaryota</taxon>
        <taxon>Sar</taxon>
        <taxon>Alveolata</taxon>
        <taxon>Apicomplexa</taxon>
        <taxon>Conoidasida</taxon>
        <taxon>Coccidia</taxon>
        <taxon>Eucoccidiorida</taxon>
        <taxon>Eimeriorina</taxon>
        <taxon>Sarcocystidae</taxon>
        <taxon>Toxoplasma</taxon>
    </lineage>
</organism>
<dbReference type="OrthoDB" id="666364at2759"/>
<feature type="compositionally biased region" description="Basic and acidic residues" evidence="2">
    <location>
        <begin position="164"/>
        <end position="187"/>
    </location>
</feature>
<evidence type="ECO:0000259" key="3">
    <source>
        <dbReference type="Pfam" id="PF02731"/>
    </source>
</evidence>
<feature type="region of interest" description="Disordered" evidence="2">
    <location>
        <begin position="161"/>
        <end position="187"/>
    </location>
</feature>
<evidence type="ECO:0000256" key="1">
    <source>
        <dbReference type="ARBA" id="ARBA00010197"/>
    </source>
</evidence>
<dbReference type="VEuPathDB" id="ToxoDB:TGARI_233190B"/>
<evidence type="ECO:0000313" key="4">
    <source>
        <dbReference type="EMBL" id="KYF46292.1"/>
    </source>
</evidence>
<dbReference type="GO" id="GO:0005681">
    <property type="term" value="C:spliceosomal complex"/>
    <property type="evidence" value="ECO:0007669"/>
    <property type="project" value="InterPro"/>
</dbReference>
<gene>
    <name evidence="4" type="ORF">TGARI_233190B</name>
</gene>
<dbReference type="InterPro" id="IPR004015">
    <property type="entry name" value="SKI-int_prot_SKIP_SNW-dom"/>
</dbReference>
<dbReference type="AlphaFoldDB" id="A0A139Y5A4"/>
<accession>A0A139Y5A4</accession>
<feature type="domain" description="SKI-interacting protein SKIP SNW" evidence="3">
    <location>
        <begin position="11"/>
        <end position="158"/>
    </location>
</feature>
<feature type="non-terminal residue" evidence="4">
    <location>
        <position position="1"/>
    </location>
</feature>
<name>A0A139Y5A4_TOXGO</name>